<reference evidence="2 3" key="1">
    <citation type="submission" date="2024-01" db="EMBL/GenBank/DDBJ databases">
        <authorList>
            <person name="Allen C."/>
            <person name="Tagirdzhanova G."/>
        </authorList>
    </citation>
    <scope>NUCLEOTIDE SEQUENCE [LARGE SCALE GENOMIC DNA]</scope>
</reference>
<feature type="compositionally biased region" description="Polar residues" evidence="1">
    <location>
        <begin position="330"/>
        <end position="345"/>
    </location>
</feature>
<evidence type="ECO:0000256" key="1">
    <source>
        <dbReference type="SAM" id="MobiDB-lite"/>
    </source>
</evidence>
<feature type="compositionally biased region" description="Pro residues" evidence="1">
    <location>
        <begin position="48"/>
        <end position="57"/>
    </location>
</feature>
<feature type="region of interest" description="Disordered" evidence="1">
    <location>
        <begin position="203"/>
        <end position="223"/>
    </location>
</feature>
<organism evidence="2 3">
    <name type="scientific">Sporothrix eucalyptigena</name>
    <dbReference type="NCBI Taxonomy" id="1812306"/>
    <lineage>
        <taxon>Eukaryota</taxon>
        <taxon>Fungi</taxon>
        <taxon>Dikarya</taxon>
        <taxon>Ascomycota</taxon>
        <taxon>Pezizomycotina</taxon>
        <taxon>Sordariomycetes</taxon>
        <taxon>Sordariomycetidae</taxon>
        <taxon>Ophiostomatales</taxon>
        <taxon>Ophiostomataceae</taxon>
        <taxon>Sporothrix</taxon>
    </lineage>
</organism>
<name>A0ABP0AMZ2_9PEZI</name>
<feature type="compositionally biased region" description="Polar residues" evidence="1">
    <location>
        <begin position="444"/>
        <end position="469"/>
    </location>
</feature>
<sequence>MGLCFCSRPSMGMSPSDDERHPLPLSLSTMPAAPRPARLPRLGAGGSPIPPSTPPRAPHMHDGASSPRQSSMRCPIPKIPDFEGLAESETDSDDELLQLARLRAAGNIVTASPVPSTPISSAAGAAEGTSLSPLSSLISRIGNIGRTSPSRPANICRTSEAACSTDDLAAAAHRAEVRRLMHKMMQDDLQSEQQQQQQLLLQHTPRTYKRSSMSTIKEDPGDVSGVELDVPHSIMATLDGSGPHETFELTFTKSKEDMSLPSVLAAKEKNNGKFTLPKPPALPAPAVSGTRRRGLGMRGRARVPPIRGLKDLVPSLSTDKVAVDSPLDEASSSAQTQSTLPQPLSGSAEKAISPSTGEEIPGKGSLRLKRVVSVGESEKGDASPSDTMAAPVSGSLSSMDDDGSIHEAREARVISSDKFRSASDRYSKADNAATKTIGLRSFGKATTGTNKKNSLETSTSSRVSTSWQASRKRPTQNS</sequence>
<feature type="compositionally biased region" description="Basic and acidic residues" evidence="1">
    <location>
        <begin position="416"/>
        <end position="428"/>
    </location>
</feature>
<gene>
    <name evidence="2" type="ORF">SEUCBS140593_000200</name>
</gene>
<feature type="region of interest" description="Disordered" evidence="1">
    <location>
        <begin position="271"/>
        <end position="298"/>
    </location>
</feature>
<dbReference type="Proteomes" id="UP001642482">
    <property type="component" value="Unassembled WGS sequence"/>
</dbReference>
<feature type="region of interest" description="Disordered" evidence="1">
    <location>
        <begin position="323"/>
        <end position="403"/>
    </location>
</feature>
<evidence type="ECO:0000313" key="2">
    <source>
        <dbReference type="EMBL" id="CAK7208519.1"/>
    </source>
</evidence>
<dbReference type="EMBL" id="CAWUHD010000001">
    <property type="protein sequence ID" value="CAK7208519.1"/>
    <property type="molecule type" value="Genomic_DNA"/>
</dbReference>
<keyword evidence="3" id="KW-1185">Reference proteome</keyword>
<feature type="region of interest" description="Disordered" evidence="1">
    <location>
        <begin position="1"/>
        <end position="91"/>
    </location>
</feature>
<accession>A0ABP0AMZ2</accession>
<protein>
    <submittedName>
        <fullName evidence="2">Uncharacterized protein</fullName>
    </submittedName>
</protein>
<feature type="compositionally biased region" description="Low complexity" evidence="1">
    <location>
        <begin position="31"/>
        <end position="42"/>
    </location>
</feature>
<feature type="region of interest" description="Disordered" evidence="1">
    <location>
        <begin position="416"/>
        <end position="478"/>
    </location>
</feature>
<proteinExistence type="predicted"/>
<comment type="caution">
    <text evidence="2">The sequence shown here is derived from an EMBL/GenBank/DDBJ whole genome shotgun (WGS) entry which is preliminary data.</text>
</comment>
<evidence type="ECO:0000313" key="3">
    <source>
        <dbReference type="Proteomes" id="UP001642482"/>
    </source>
</evidence>